<evidence type="ECO:0000256" key="1">
    <source>
        <dbReference type="PROSITE-ProRule" id="PRU00176"/>
    </source>
</evidence>
<reference evidence="5" key="1">
    <citation type="submission" date="2022-11" db="UniProtKB">
        <authorList>
            <consortium name="WormBaseParasite"/>
        </authorList>
    </citation>
    <scope>IDENTIFICATION</scope>
</reference>
<sequence>MKNKDGIGDELQKILEVSELAGKFMTPSTSSHQQIPSLSQSPTFQQECTLYVRNLDERVTEKLLEELFTQVGPVNIVTIRDSQQQHKTSDTTAIPKAPANRYGFIEFADVESVLFACEVMDAVEIYGQKLKVQPRDNTTQKDIYAQLEMNKTSWERHHSSANNSKKSEMAEKSRLSTRHSDIGVYNELQQQPTAPAAGRQRVVTFNQIQGQFALPLMPLPQAQTMPTFPIHSNPKGGSRQHPLAMWSPYPSAQMQMDFAHPAGPSDLYPQMRIDTPIVRRINEEKGDRYKERPTKQANFRSLLQFDSRTYIAPIFGASCITFRQQPFRFIHSRGCSTAQLSSDEANAVGWEAMRREAVVLATAAAILLFSVLVTKVCCQFSPQTYPDPRIDPLSCRHLLPAQVCDPSEILKSDERRILNEKIVRLQQITANIKNSSPACADTTKSTNLYIMIALVDRLNALPFDAGSDHSVNIEKFTNQLRSKYQNYQDISLCDPLVLIVNAHGDRQVFTVAGRDAKLSREVLQAAFQRNVGHFRGGNYALGLEGMVPSLPGEPRKSKNESFVNGPSSVSSGMGQFVAHGVRQQQRLAVAEPKFDIESVPEGDRLWTRILAKAMAHCGEEPNKLVKYVRTAVEEAMDISLKLISDPHYNKIEEDSQNVDNGPNAREKAWQGLKSHLEDIYMKYGAQIQQIVTADQCPAKRGERTLRILRLN</sequence>
<dbReference type="GO" id="GO:0005892">
    <property type="term" value="C:acetylcholine-gated channel complex"/>
    <property type="evidence" value="ECO:0007669"/>
    <property type="project" value="InterPro"/>
</dbReference>
<feature type="domain" description="RRM" evidence="3">
    <location>
        <begin position="48"/>
        <end position="137"/>
    </location>
</feature>
<dbReference type="SUPFAM" id="SSF54928">
    <property type="entry name" value="RNA-binding domain, RBD"/>
    <property type="match status" value="1"/>
</dbReference>
<accession>A0A914GSQ7</accession>
<evidence type="ECO:0000313" key="5">
    <source>
        <dbReference type="WBParaSite" id="Gr19_v10_g10410.t1"/>
    </source>
</evidence>
<dbReference type="Gene3D" id="3.30.70.330">
    <property type="match status" value="1"/>
</dbReference>
<dbReference type="PANTHER" id="PTHR33748:SF3">
    <property type="entry name" value="TPM_PHOSPHATASE DOMAIN-CONTAINING PROTEIN"/>
    <property type="match status" value="1"/>
</dbReference>
<dbReference type="InterPro" id="IPR033438">
    <property type="entry name" value="MOLO1"/>
</dbReference>
<dbReference type="SMART" id="SM00360">
    <property type="entry name" value="RRM"/>
    <property type="match status" value="1"/>
</dbReference>
<dbReference type="Gene3D" id="3.10.310.50">
    <property type="match status" value="1"/>
</dbReference>
<evidence type="ECO:0000259" key="3">
    <source>
        <dbReference type="PROSITE" id="PS50102"/>
    </source>
</evidence>
<dbReference type="InterPro" id="IPR012677">
    <property type="entry name" value="Nucleotide-bd_a/b_plait_sf"/>
</dbReference>
<organism evidence="4 5">
    <name type="scientific">Globodera rostochiensis</name>
    <name type="common">Golden nematode worm</name>
    <name type="synonym">Heterodera rostochiensis</name>
    <dbReference type="NCBI Taxonomy" id="31243"/>
    <lineage>
        <taxon>Eukaryota</taxon>
        <taxon>Metazoa</taxon>
        <taxon>Ecdysozoa</taxon>
        <taxon>Nematoda</taxon>
        <taxon>Chromadorea</taxon>
        <taxon>Rhabditida</taxon>
        <taxon>Tylenchina</taxon>
        <taxon>Tylenchomorpha</taxon>
        <taxon>Tylenchoidea</taxon>
        <taxon>Heteroderidae</taxon>
        <taxon>Heteroderinae</taxon>
        <taxon>Globodera</taxon>
    </lineage>
</organism>
<keyword evidence="4" id="KW-1185">Reference proteome</keyword>
<dbReference type="Proteomes" id="UP000887572">
    <property type="component" value="Unplaced"/>
</dbReference>
<dbReference type="InterPro" id="IPR000504">
    <property type="entry name" value="RRM_dom"/>
</dbReference>
<dbReference type="AlphaFoldDB" id="A0A914GSQ7"/>
<dbReference type="PROSITE" id="PS50102">
    <property type="entry name" value="RRM"/>
    <property type="match status" value="1"/>
</dbReference>
<dbReference type="GO" id="GO:0003723">
    <property type="term" value="F:RNA binding"/>
    <property type="evidence" value="ECO:0007669"/>
    <property type="project" value="UniProtKB-UniRule"/>
</dbReference>
<dbReference type="Pfam" id="PF17175">
    <property type="entry name" value="MOLO1"/>
    <property type="match status" value="1"/>
</dbReference>
<dbReference type="InterPro" id="IPR035979">
    <property type="entry name" value="RBD_domain_sf"/>
</dbReference>
<protein>
    <submittedName>
        <fullName evidence="5">RRM domain-containing protein</fullName>
    </submittedName>
</protein>
<feature type="region of interest" description="Disordered" evidence="2">
    <location>
        <begin position="153"/>
        <end position="177"/>
    </location>
</feature>
<feature type="compositionally biased region" description="Basic and acidic residues" evidence="2">
    <location>
        <begin position="165"/>
        <end position="177"/>
    </location>
</feature>
<proteinExistence type="predicted"/>
<evidence type="ECO:0000313" key="4">
    <source>
        <dbReference type="Proteomes" id="UP000887572"/>
    </source>
</evidence>
<dbReference type="PANTHER" id="PTHR33748">
    <property type="entry name" value="PROTEIN CBG04600"/>
    <property type="match status" value="1"/>
</dbReference>
<evidence type="ECO:0000256" key="2">
    <source>
        <dbReference type="SAM" id="MobiDB-lite"/>
    </source>
</evidence>
<keyword evidence="1" id="KW-0694">RNA-binding</keyword>
<dbReference type="WBParaSite" id="Gr19_v10_g10410.t1">
    <property type="protein sequence ID" value="Gr19_v10_g10410.t1"/>
    <property type="gene ID" value="Gr19_v10_g10410"/>
</dbReference>
<name>A0A914GSQ7_GLORO</name>
<dbReference type="Pfam" id="PF00076">
    <property type="entry name" value="RRM_1"/>
    <property type="match status" value="1"/>
</dbReference>